<sequence>MPGANAFAQDNTAGIALRFASEHSYALGTELELNLKGTKLKKYSGLLQIEGLKASNLINKKVDAGVPTPKTITIAEALTGNYESQLVRIENAQFKDVLNVYNRTQVITTDCNNALNVFTRSQATFANQDVSNKKGTITGVMGIHTSGVQLIMRNIGDVNFTQAYQDCGGSGDPSTPTYVEKTVSEIRAMHTSANVDITEDFKIKVIVTSDKDAGNVGGANAFAQDNTAGIALRFTSDHSYALGTELELNLKGTKLKKYSGLLQIESLEVSNVINTNTSAVAPTPKTITIADALTGNYESQLVRIENAQFKVTSTTYKGTQVITTNCDNALKVYTRNKAVFANETVSDKRGTITGVMAVYSSDIQLIIRNLGDVNFTEAYQVCTVTPPANKFDFENVTTNSTSYGSTATLTVNNAKLEYKARTNLGDYAISGKGLMLHNSSASPYIKITFSNGVKKLKFRYKRALTGGTNRKFVVLNGDENSTTELGSEEFSEGEADTKEIDVNLSGNVVITIKSTLGQIVFDDIEWEE</sequence>
<evidence type="ECO:0000259" key="1">
    <source>
        <dbReference type="Pfam" id="PF18942"/>
    </source>
</evidence>
<reference evidence="2 3" key="1">
    <citation type="submission" date="2015-01" db="EMBL/GenBank/DDBJ databases">
        <authorList>
            <person name="Xiang T."/>
            <person name="Song Y."/>
            <person name="Huang L."/>
            <person name="Wang B."/>
            <person name="Wu P."/>
        </authorList>
    </citation>
    <scope>NUCLEOTIDE SEQUENCE [LARGE SCALE GENOMIC DNA]</scope>
    <source>
        <strain evidence="2 3">CcD93</strain>
    </source>
</reference>
<evidence type="ECO:0000313" key="3">
    <source>
        <dbReference type="Proteomes" id="UP000038200"/>
    </source>
</evidence>
<name>A0A0B7IRD4_9FLAO</name>
<proteinExistence type="predicted"/>
<dbReference type="Pfam" id="PF18942">
    <property type="entry name" value="DUF5689"/>
    <property type="match status" value="2"/>
</dbReference>
<dbReference type="InterPro" id="IPR043744">
    <property type="entry name" value="DUF5689"/>
</dbReference>
<evidence type="ECO:0000313" key="2">
    <source>
        <dbReference type="EMBL" id="CEN52587.1"/>
    </source>
</evidence>
<dbReference type="Proteomes" id="UP000038200">
    <property type="component" value="Unassembled WGS sequence"/>
</dbReference>
<dbReference type="STRING" id="1848903.CCAND38_30035"/>
<feature type="domain" description="DUF5689" evidence="1">
    <location>
        <begin position="7"/>
        <end position="158"/>
    </location>
</feature>
<accession>A0A0B7IRD4</accession>
<organism evidence="2 3">
    <name type="scientific">Capnocytophaga canis</name>
    <dbReference type="NCBI Taxonomy" id="1848903"/>
    <lineage>
        <taxon>Bacteria</taxon>
        <taxon>Pseudomonadati</taxon>
        <taxon>Bacteroidota</taxon>
        <taxon>Flavobacteriia</taxon>
        <taxon>Flavobacteriales</taxon>
        <taxon>Flavobacteriaceae</taxon>
        <taxon>Capnocytophaga</taxon>
    </lineage>
</organism>
<gene>
    <name evidence="2" type="ORF">CCAND93_270001</name>
</gene>
<dbReference type="EMBL" id="CDOL01000190">
    <property type="protein sequence ID" value="CEN52587.1"/>
    <property type="molecule type" value="Genomic_DNA"/>
</dbReference>
<protein>
    <recommendedName>
        <fullName evidence="1">DUF5689 domain-containing protein</fullName>
    </recommendedName>
</protein>
<dbReference type="AlphaFoldDB" id="A0A0B7IRD4"/>
<feature type="domain" description="DUF5689" evidence="1">
    <location>
        <begin position="180"/>
        <end position="373"/>
    </location>
</feature>